<name>A0A172TTI4_9BACT</name>
<reference evidence="3" key="1">
    <citation type="submission" date="2015-01" db="EMBL/GenBank/DDBJ databases">
        <title>Flavisolibacter sp./LCS9/ whole genome sequencing.</title>
        <authorList>
            <person name="Kim M.K."/>
            <person name="Srinivasan S."/>
            <person name="Lee J.-J."/>
        </authorList>
    </citation>
    <scope>NUCLEOTIDE SEQUENCE [LARGE SCALE GENOMIC DNA]</scope>
    <source>
        <strain evidence="3">LCS9</strain>
    </source>
</reference>
<dbReference type="Proteomes" id="UP000077177">
    <property type="component" value="Chromosome"/>
</dbReference>
<dbReference type="STRING" id="1492898.SY85_06385"/>
<proteinExistence type="predicted"/>
<sequence length="79" mass="8879">MSYQQKQNKPSSDLMRYAGLGSQIFAALGIAVFVGYKADAWLKAPLPLLVWILPFVVLCLMIYKLIKETSKRNKTNAES</sequence>
<accession>A0A172TTI4</accession>
<keyword evidence="1" id="KW-0812">Transmembrane</keyword>
<gene>
    <name evidence="2" type="ORF">SY85_06385</name>
</gene>
<dbReference type="KEGG" id="fla:SY85_06385"/>
<dbReference type="InterPro" id="IPR032820">
    <property type="entry name" value="ATPase_put"/>
</dbReference>
<keyword evidence="1" id="KW-1133">Transmembrane helix</keyword>
<protein>
    <recommendedName>
        <fullName evidence="4">AtpZ/AtpI family protein</fullName>
    </recommendedName>
</protein>
<dbReference type="AlphaFoldDB" id="A0A172TTI4"/>
<evidence type="ECO:0000256" key="1">
    <source>
        <dbReference type="SAM" id="Phobius"/>
    </source>
</evidence>
<evidence type="ECO:0000313" key="2">
    <source>
        <dbReference type="EMBL" id="ANE50184.1"/>
    </source>
</evidence>
<feature type="transmembrane region" description="Helical" evidence="1">
    <location>
        <begin position="14"/>
        <end position="36"/>
    </location>
</feature>
<organism evidence="2 3">
    <name type="scientific">Flavisolibacter tropicus</name>
    <dbReference type="NCBI Taxonomy" id="1492898"/>
    <lineage>
        <taxon>Bacteria</taxon>
        <taxon>Pseudomonadati</taxon>
        <taxon>Bacteroidota</taxon>
        <taxon>Chitinophagia</taxon>
        <taxon>Chitinophagales</taxon>
        <taxon>Chitinophagaceae</taxon>
        <taxon>Flavisolibacter</taxon>
    </lineage>
</organism>
<dbReference type="EMBL" id="CP011390">
    <property type="protein sequence ID" value="ANE50184.1"/>
    <property type="molecule type" value="Genomic_DNA"/>
</dbReference>
<reference evidence="2 3" key="2">
    <citation type="journal article" date="2016" name="Int. J. Syst. Evol. Microbiol.">
        <title>Flavisolibacter tropicus sp. nov., isolated from tropical soil.</title>
        <authorList>
            <person name="Lee J.J."/>
            <person name="Kang M.S."/>
            <person name="Kim G.S."/>
            <person name="Lee C.S."/>
            <person name="Lim S."/>
            <person name="Lee J."/>
            <person name="Roh S.H."/>
            <person name="Kang H."/>
            <person name="Ha J.M."/>
            <person name="Bae S."/>
            <person name="Jung H.Y."/>
            <person name="Kim M.K."/>
        </authorList>
    </citation>
    <scope>NUCLEOTIDE SEQUENCE [LARGE SCALE GENOMIC DNA]</scope>
    <source>
        <strain evidence="2 3">LCS9</strain>
    </source>
</reference>
<dbReference type="OrthoDB" id="9798708at2"/>
<feature type="transmembrane region" description="Helical" evidence="1">
    <location>
        <begin position="48"/>
        <end position="66"/>
    </location>
</feature>
<keyword evidence="1" id="KW-0472">Membrane</keyword>
<dbReference type="Pfam" id="PF09527">
    <property type="entry name" value="ATPase_gene1"/>
    <property type="match status" value="1"/>
</dbReference>
<evidence type="ECO:0000313" key="3">
    <source>
        <dbReference type="Proteomes" id="UP000077177"/>
    </source>
</evidence>
<evidence type="ECO:0008006" key="4">
    <source>
        <dbReference type="Google" id="ProtNLM"/>
    </source>
</evidence>
<dbReference type="RefSeq" id="WP_066402584.1">
    <property type="nucleotide sequence ID" value="NZ_CP011390.1"/>
</dbReference>
<keyword evidence="3" id="KW-1185">Reference proteome</keyword>